<protein>
    <submittedName>
        <fullName evidence="11">TRAP transporter small permease</fullName>
    </submittedName>
</protein>
<dbReference type="GO" id="GO:0005886">
    <property type="term" value="C:plasma membrane"/>
    <property type="evidence" value="ECO:0007669"/>
    <property type="project" value="UniProtKB-SubCell"/>
</dbReference>
<evidence type="ECO:0000256" key="1">
    <source>
        <dbReference type="ARBA" id="ARBA00004429"/>
    </source>
</evidence>
<sequence>MCLNVIRKIDYGLMKLEEYILSYSIIIIAVMVVGNVLSRSIMGSSWSFANEVSQMAVIIATFVGISYAARKGRHISMSAFFDLAPYPIRKGLAIFIPAVTAVILFILAYYSYGYFLSVHATGRVTTSMQMPVYLMAIFLPIGFALGGIQFLRNMWINIKEKEVYLAQDKKDYS</sequence>
<dbReference type="GO" id="GO:0015740">
    <property type="term" value="P:C4-dicarboxylate transport"/>
    <property type="evidence" value="ECO:0007669"/>
    <property type="project" value="TreeGrafter"/>
</dbReference>
<evidence type="ECO:0000256" key="7">
    <source>
        <dbReference type="ARBA" id="ARBA00023136"/>
    </source>
</evidence>
<evidence type="ECO:0000256" key="9">
    <source>
        <dbReference type="SAM" id="Phobius"/>
    </source>
</evidence>
<evidence type="ECO:0000256" key="5">
    <source>
        <dbReference type="ARBA" id="ARBA00022692"/>
    </source>
</evidence>
<dbReference type="InterPro" id="IPR007387">
    <property type="entry name" value="TRAP_DctQ"/>
</dbReference>
<gene>
    <name evidence="11" type="ORF">AB3N04_14450</name>
</gene>
<accession>A0AB39BQ93</accession>
<proteinExistence type="inferred from homology"/>
<dbReference type="GO" id="GO:0022857">
    <property type="term" value="F:transmembrane transporter activity"/>
    <property type="evidence" value="ECO:0007669"/>
    <property type="project" value="TreeGrafter"/>
</dbReference>
<evidence type="ECO:0000259" key="10">
    <source>
        <dbReference type="Pfam" id="PF04290"/>
    </source>
</evidence>
<keyword evidence="2" id="KW-0813">Transport</keyword>
<dbReference type="PANTHER" id="PTHR35011">
    <property type="entry name" value="2,3-DIKETO-L-GULONATE TRAP TRANSPORTER SMALL PERMEASE PROTEIN YIAM"/>
    <property type="match status" value="1"/>
</dbReference>
<reference evidence="11" key="1">
    <citation type="submission" date="2024-07" db="EMBL/GenBank/DDBJ databases">
        <title>Identification and characteristics of an arsenic-resistant bacterial isolate, which belongs to a novel species.</title>
        <authorList>
            <person name="Juszczyk A."/>
            <person name="Kowalczyk A."/>
            <person name="Was K."/>
            <person name="Kosowicz W."/>
            <person name="Budzyn A."/>
            <person name="Latowski D."/>
        </authorList>
    </citation>
    <scope>NUCLEOTIDE SEQUENCE</scope>
    <source>
        <strain evidence="11">As8PL</strain>
    </source>
</reference>
<feature type="domain" description="Tripartite ATP-independent periplasmic transporters DctQ component" evidence="10">
    <location>
        <begin position="28"/>
        <end position="155"/>
    </location>
</feature>
<keyword evidence="7 9" id="KW-0472">Membrane</keyword>
<evidence type="ECO:0000256" key="3">
    <source>
        <dbReference type="ARBA" id="ARBA00022475"/>
    </source>
</evidence>
<feature type="transmembrane region" description="Helical" evidence="9">
    <location>
        <begin position="91"/>
        <end position="112"/>
    </location>
</feature>
<evidence type="ECO:0000256" key="4">
    <source>
        <dbReference type="ARBA" id="ARBA00022519"/>
    </source>
</evidence>
<dbReference type="EMBL" id="CP162551">
    <property type="protein sequence ID" value="XDI35894.1"/>
    <property type="molecule type" value="Genomic_DNA"/>
</dbReference>
<dbReference type="RefSeq" id="WP_368503410.1">
    <property type="nucleotide sequence ID" value="NZ_CP162551.1"/>
</dbReference>
<dbReference type="InterPro" id="IPR055348">
    <property type="entry name" value="DctQ"/>
</dbReference>
<evidence type="ECO:0000256" key="6">
    <source>
        <dbReference type="ARBA" id="ARBA00022989"/>
    </source>
</evidence>
<dbReference type="PANTHER" id="PTHR35011:SF2">
    <property type="entry name" value="2,3-DIKETO-L-GULONATE TRAP TRANSPORTER SMALL PERMEASE PROTEIN YIAM"/>
    <property type="match status" value="1"/>
</dbReference>
<dbReference type="AlphaFoldDB" id="A0AB39BQ93"/>
<evidence type="ECO:0000256" key="8">
    <source>
        <dbReference type="ARBA" id="ARBA00038436"/>
    </source>
</evidence>
<comment type="subcellular location">
    <subcellularLocation>
        <location evidence="1">Cell inner membrane</location>
        <topology evidence="1">Multi-pass membrane protein</topology>
    </subcellularLocation>
</comment>
<name>A0AB39BQ93_9BACI</name>
<keyword evidence="4" id="KW-0997">Cell inner membrane</keyword>
<keyword evidence="5 9" id="KW-0812">Transmembrane</keyword>
<feature type="transmembrane region" description="Helical" evidence="9">
    <location>
        <begin position="132"/>
        <end position="151"/>
    </location>
</feature>
<keyword evidence="6 9" id="KW-1133">Transmembrane helix</keyword>
<evidence type="ECO:0000256" key="2">
    <source>
        <dbReference type="ARBA" id="ARBA00022448"/>
    </source>
</evidence>
<feature type="transmembrane region" description="Helical" evidence="9">
    <location>
        <begin position="20"/>
        <end position="41"/>
    </location>
</feature>
<feature type="transmembrane region" description="Helical" evidence="9">
    <location>
        <begin position="53"/>
        <end position="70"/>
    </location>
</feature>
<evidence type="ECO:0000313" key="11">
    <source>
        <dbReference type="EMBL" id="XDI35894.1"/>
    </source>
</evidence>
<dbReference type="Pfam" id="PF04290">
    <property type="entry name" value="DctQ"/>
    <property type="match status" value="1"/>
</dbReference>
<organism evidence="11">
    <name type="scientific">Alkalihalophilus sp. As8PL</name>
    <dbReference type="NCBI Taxonomy" id="3237103"/>
    <lineage>
        <taxon>Bacteria</taxon>
        <taxon>Bacillati</taxon>
        <taxon>Bacillota</taxon>
        <taxon>Bacilli</taxon>
        <taxon>Bacillales</taxon>
        <taxon>Bacillaceae</taxon>
        <taxon>Alkalihalophilus</taxon>
    </lineage>
</organism>
<keyword evidence="3" id="KW-1003">Cell membrane</keyword>
<comment type="similarity">
    <text evidence="8">Belongs to the TRAP transporter small permease family.</text>
</comment>